<dbReference type="GO" id="GO:0008191">
    <property type="term" value="F:metalloendopeptidase inhibitor activity"/>
    <property type="evidence" value="ECO:0007669"/>
    <property type="project" value="InterPro"/>
</dbReference>
<feature type="disulfide bond" evidence="9">
    <location>
        <begin position="35"/>
        <end position="142"/>
    </location>
</feature>
<dbReference type="InParanoid" id="A0A6J2YCM8"/>
<accession>A0A6J2YCM8</accession>
<dbReference type="SMART" id="SM00206">
    <property type="entry name" value="NTR"/>
    <property type="match status" value="1"/>
</dbReference>
<keyword evidence="10" id="KW-0732">Signal</keyword>
<keyword evidence="5" id="KW-0646">Protease inhibitor</keyword>
<dbReference type="Pfam" id="PF00965">
    <property type="entry name" value="TIMP"/>
    <property type="match status" value="1"/>
</dbReference>
<gene>
    <name evidence="13" type="primary">LOC115886550</name>
</gene>
<dbReference type="Gene3D" id="3.90.370.10">
    <property type="entry name" value="Tissue inhibitor of metalloproteinase-1. Chain B, domain 1"/>
    <property type="match status" value="1"/>
</dbReference>
<protein>
    <submittedName>
        <fullName evidence="13">Tissue inhibitor of metalloproteinase</fullName>
    </submittedName>
</protein>
<feature type="domain" description="NTR" evidence="11">
    <location>
        <begin position="23"/>
        <end position="142"/>
    </location>
</feature>
<dbReference type="PROSITE" id="PS50189">
    <property type="entry name" value="NTR"/>
    <property type="match status" value="1"/>
</dbReference>
<keyword evidence="4" id="KW-0483">Metalloprotease inhibitor</keyword>
<dbReference type="GO" id="GO:0031012">
    <property type="term" value="C:extracellular matrix"/>
    <property type="evidence" value="ECO:0007669"/>
    <property type="project" value="TreeGrafter"/>
</dbReference>
<evidence type="ECO:0000256" key="1">
    <source>
        <dbReference type="ARBA" id="ARBA00004613"/>
    </source>
</evidence>
<keyword evidence="8" id="KW-0479">Metal-binding</keyword>
<evidence type="ECO:0000256" key="7">
    <source>
        <dbReference type="ARBA" id="ARBA00023215"/>
    </source>
</evidence>
<dbReference type="FunCoup" id="A0A6J2YCM8">
    <property type="interactions" value="31"/>
</dbReference>
<feature type="binding site" evidence="8">
    <location>
        <position position="23"/>
    </location>
    <ligand>
        <name>Zn(2+)</name>
        <dbReference type="ChEBI" id="CHEBI:29105"/>
        <note>ligand shared with metalloproteinase partner</note>
    </ligand>
</feature>
<comment type="similarity">
    <text evidence="2">Belongs to the protease inhibitor I35 (TIMP) family.</text>
</comment>
<dbReference type="InterPro" id="IPR027465">
    <property type="entry name" value="TIMP_C"/>
</dbReference>
<evidence type="ECO:0000256" key="4">
    <source>
        <dbReference type="ARBA" id="ARBA00022608"/>
    </source>
</evidence>
<dbReference type="GeneID" id="115886550"/>
<comment type="subcellular location">
    <subcellularLocation>
        <location evidence="1">Secreted</location>
    </subcellularLocation>
</comment>
<evidence type="ECO:0000256" key="3">
    <source>
        <dbReference type="ARBA" id="ARBA00022525"/>
    </source>
</evidence>
<feature type="disulfide bond" evidence="9">
    <location>
        <begin position="144"/>
        <end position="186"/>
    </location>
</feature>
<dbReference type="CDD" id="cd03577">
    <property type="entry name" value="NTR_TIMP_like"/>
    <property type="match status" value="1"/>
</dbReference>
<dbReference type="GO" id="GO:0002020">
    <property type="term" value="F:protease binding"/>
    <property type="evidence" value="ECO:0007669"/>
    <property type="project" value="TreeGrafter"/>
</dbReference>
<dbReference type="GO" id="GO:0046872">
    <property type="term" value="F:metal ion binding"/>
    <property type="evidence" value="ECO:0007669"/>
    <property type="project" value="UniProtKB-KW"/>
</dbReference>
<feature type="disulfide bond" evidence="9">
    <location>
        <begin position="165"/>
        <end position="178"/>
    </location>
</feature>
<dbReference type="PANTHER" id="PTHR11844:SF33">
    <property type="entry name" value="TISSUE INHIBITOR OF METALLOPROTEINASE"/>
    <property type="match status" value="1"/>
</dbReference>
<keyword evidence="6 9" id="KW-1015">Disulfide bond</keyword>
<feature type="disulfide bond" evidence="9">
    <location>
        <begin position="23"/>
        <end position="91"/>
    </location>
</feature>
<evidence type="ECO:0000259" key="11">
    <source>
        <dbReference type="PROSITE" id="PS50189"/>
    </source>
</evidence>
<evidence type="ECO:0000256" key="2">
    <source>
        <dbReference type="ARBA" id="ARBA00011027"/>
    </source>
</evidence>
<dbReference type="CTD" id="41248"/>
<keyword evidence="12" id="KW-1185">Reference proteome</keyword>
<evidence type="ECO:0000256" key="10">
    <source>
        <dbReference type="SAM" id="SignalP"/>
    </source>
</evidence>
<evidence type="ECO:0000256" key="6">
    <source>
        <dbReference type="ARBA" id="ARBA00023157"/>
    </source>
</evidence>
<keyword evidence="8" id="KW-0862">Zinc</keyword>
<feature type="signal peptide" evidence="10">
    <location>
        <begin position="1"/>
        <end position="22"/>
    </location>
</feature>
<feature type="disulfide bond" evidence="9">
    <location>
        <begin position="149"/>
        <end position="158"/>
    </location>
</feature>
<dbReference type="Proteomes" id="UP000504635">
    <property type="component" value="Unplaced"/>
</dbReference>
<evidence type="ECO:0000313" key="13">
    <source>
        <dbReference type="RefSeq" id="XP_030761633.1"/>
    </source>
</evidence>
<dbReference type="RefSeq" id="XP_030761633.1">
    <property type="nucleotide sequence ID" value="XM_030905773.1"/>
</dbReference>
<dbReference type="Gene3D" id="2.40.50.120">
    <property type="match status" value="1"/>
</dbReference>
<dbReference type="KEGG" id="soy:115886550"/>
<feature type="disulfide bond" evidence="9">
    <location>
        <begin position="25"/>
        <end position="117"/>
    </location>
</feature>
<reference evidence="13" key="1">
    <citation type="submission" date="2025-08" db="UniProtKB">
        <authorList>
            <consortium name="RefSeq"/>
        </authorList>
    </citation>
    <scope>IDENTIFICATION</scope>
    <source>
        <tissue evidence="13">Gonads</tissue>
    </source>
</reference>
<dbReference type="InterPro" id="IPR001820">
    <property type="entry name" value="TIMP"/>
</dbReference>
<dbReference type="InterPro" id="IPR001134">
    <property type="entry name" value="Netrin_domain"/>
</dbReference>
<dbReference type="GO" id="GO:0005615">
    <property type="term" value="C:extracellular space"/>
    <property type="evidence" value="ECO:0007669"/>
    <property type="project" value="TreeGrafter"/>
</dbReference>
<evidence type="ECO:0000256" key="5">
    <source>
        <dbReference type="ARBA" id="ARBA00022690"/>
    </source>
</evidence>
<dbReference type="InterPro" id="IPR008993">
    <property type="entry name" value="TIMP-like_OB-fold"/>
</dbReference>
<evidence type="ECO:0000256" key="8">
    <source>
        <dbReference type="PIRSR" id="PIRSR601820-1"/>
    </source>
</evidence>
<evidence type="ECO:0000313" key="12">
    <source>
        <dbReference type="Proteomes" id="UP000504635"/>
    </source>
</evidence>
<dbReference type="GO" id="GO:0051045">
    <property type="term" value="P:negative regulation of membrane protein ectodomain proteolysis"/>
    <property type="evidence" value="ECO:0007669"/>
    <property type="project" value="TreeGrafter"/>
</dbReference>
<dbReference type="SUPFAM" id="SSF50242">
    <property type="entry name" value="TIMP-like"/>
    <property type="match status" value="1"/>
</dbReference>
<proteinExistence type="inferred from homology"/>
<keyword evidence="7" id="KW-0481">Metalloenzyme inhibitor</keyword>
<dbReference type="AlphaFoldDB" id="A0A6J2YCM8"/>
<feature type="chain" id="PRO_5027009191" evidence="10">
    <location>
        <begin position="23"/>
        <end position="215"/>
    </location>
</feature>
<name>A0A6J2YCM8_SITOR</name>
<evidence type="ECO:0000256" key="9">
    <source>
        <dbReference type="PIRSR" id="PIRSR601820-3"/>
    </source>
</evidence>
<organism evidence="12 13">
    <name type="scientific">Sitophilus oryzae</name>
    <name type="common">Rice weevil</name>
    <name type="synonym">Curculio oryzae</name>
    <dbReference type="NCBI Taxonomy" id="7048"/>
    <lineage>
        <taxon>Eukaryota</taxon>
        <taxon>Metazoa</taxon>
        <taxon>Ecdysozoa</taxon>
        <taxon>Arthropoda</taxon>
        <taxon>Hexapoda</taxon>
        <taxon>Insecta</taxon>
        <taxon>Pterygota</taxon>
        <taxon>Neoptera</taxon>
        <taxon>Endopterygota</taxon>
        <taxon>Coleoptera</taxon>
        <taxon>Polyphaga</taxon>
        <taxon>Cucujiformia</taxon>
        <taxon>Curculionidae</taxon>
        <taxon>Dryophthorinae</taxon>
        <taxon>Sitophilus</taxon>
    </lineage>
</organism>
<keyword evidence="3" id="KW-0964">Secreted</keyword>
<dbReference type="OrthoDB" id="6041373at2759"/>
<sequence length="215" mass="24659">MDYRIFIFSVLFFVSTLKYAYGCSCMPAHPQTHYCNSDFVILAKVKKEQIIESTQSRVYKVRVKREFKISEKGLVALKSGRLHTPIEDAACGAMLQLGKVYVISGRIHSLKAHITQCGMALPWNQVTRRQRKGLRQLYKQGCTCNIKYCMFGGLYGKCTRHRDSCNWNSHCETENGICLRQDNGSCMWSKNRLLAACRHPKRNSTIPGWHTNMIP</sequence>
<dbReference type="PANTHER" id="PTHR11844">
    <property type="entry name" value="METALLOPROTEASE INHIBITOR"/>
    <property type="match status" value="1"/>
</dbReference>